<organism evidence="2 3">
    <name type="scientific">Rangifer tarandus platyrhynchus</name>
    <name type="common">Svalbard reindeer</name>
    <dbReference type="NCBI Taxonomy" id="3082113"/>
    <lineage>
        <taxon>Eukaryota</taxon>
        <taxon>Metazoa</taxon>
        <taxon>Chordata</taxon>
        <taxon>Craniata</taxon>
        <taxon>Vertebrata</taxon>
        <taxon>Euteleostomi</taxon>
        <taxon>Mammalia</taxon>
        <taxon>Eutheria</taxon>
        <taxon>Laurasiatheria</taxon>
        <taxon>Artiodactyla</taxon>
        <taxon>Ruminantia</taxon>
        <taxon>Pecora</taxon>
        <taxon>Cervidae</taxon>
        <taxon>Odocoileinae</taxon>
        <taxon>Rangifer</taxon>
    </lineage>
</organism>
<name>A0ABN8ZXM8_RANTA</name>
<dbReference type="Proteomes" id="UP001176941">
    <property type="component" value="Chromosome 7"/>
</dbReference>
<feature type="compositionally biased region" description="Polar residues" evidence="1">
    <location>
        <begin position="1"/>
        <end position="12"/>
    </location>
</feature>
<protein>
    <submittedName>
        <fullName evidence="2">Uncharacterized protein</fullName>
    </submittedName>
</protein>
<evidence type="ECO:0000313" key="2">
    <source>
        <dbReference type="EMBL" id="CAI9178205.1"/>
    </source>
</evidence>
<dbReference type="EMBL" id="OX459943">
    <property type="protein sequence ID" value="CAI9178205.1"/>
    <property type="molecule type" value="Genomic_DNA"/>
</dbReference>
<proteinExistence type="predicted"/>
<feature type="region of interest" description="Disordered" evidence="1">
    <location>
        <begin position="1"/>
        <end position="42"/>
    </location>
</feature>
<reference evidence="2" key="1">
    <citation type="submission" date="2023-04" db="EMBL/GenBank/DDBJ databases">
        <authorList>
            <consortium name="ELIXIR-Norway"/>
        </authorList>
    </citation>
    <scope>NUCLEOTIDE SEQUENCE [LARGE SCALE GENOMIC DNA]</scope>
</reference>
<keyword evidence="3" id="KW-1185">Reference proteome</keyword>
<evidence type="ECO:0000256" key="1">
    <source>
        <dbReference type="SAM" id="MobiDB-lite"/>
    </source>
</evidence>
<gene>
    <name evidence="2" type="ORF">MRATA1EN1_LOCUS27167</name>
</gene>
<accession>A0ABN8ZXM8</accession>
<evidence type="ECO:0000313" key="3">
    <source>
        <dbReference type="Proteomes" id="UP001176941"/>
    </source>
</evidence>
<sequence>MLLNIPHSTGQPPTAKEEQREGTPEQGCPLRLPSKPRAPLRSRTRALVCPALSTAGGRRGVPVGSSQHRAERQVHRELWPGEGVARLLELNGRLLECSWTWCAECSETLFPRSQQCDQLRRCSFLGEGS</sequence>